<proteinExistence type="predicted"/>
<gene>
    <name evidence="1" type="ORF">M3215_21175</name>
</gene>
<accession>A0ACC6AC70</accession>
<reference evidence="1" key="1">
    <citation type="submission" date="2022-05" db="EMBL/GenBank/DDBJ databases">
        <title>Comparative Genomics of Spacecraft Associated Microbes.</title>
        <authorList>
            <person name="Tran M.T."/>
            <person name="Wright A."/>
            <person name="Seuylemezian A."/>
            <person name="Eisen J."/>
            <person name="Coil D."/>
        </authorList>
    </citation>
    <scope>NUCLEOTIDE SEQUENCE</scope>
    <source>
        <strain evidence="1">FAIRING 10M-2.2</strain>
    </source>
</reference>
<protein>
    <submittedName>
        <fullName evidence="1">Uncharacterized protein</fullName>
    </submittedName>
</protein>
<organism evidence="1 2">
    <name type="scientific">Bacillus cytotoxicus</name>
    <dbReference type="NCBI Taxonomy" id="580165"/>
    <lineage>
        <taxon>Bacteria</taxon>
        <taxon>Bacillati</taxon>
        <taxon>Bacillota</taxon>
        <taxon>Bacilli</taxon>
        <taxon>Bacillales</taxon>
        <taxon>Bacillaceae</taxon>
        <taxon>Bacillus</taxon>
        <taxon>Bacillus cereus group</taxon>
    </lineage>
</organism>
<evidence type="ECO:0000313" key="1">
    <source>
        <dbReference type="EMBL" id="MCM3738228.1"/>
    </source>
</evidence>
<keyword evidence="2" id="KW-1185">Reference proteome</keyword>
<evidence type="ECO:0000313" key="2">
    <source>
        <dbReference type="Proteomes" id="UP001202289"/>
    </source>
</evidence>
<dbReference type="Proteomes" id="UP001202289">
    <property type="component" value="Unassembled WGS sequence"/>
</dbReference>
<sequence length="134" mass="14937">MNGRSFMFALFVVIVGLAIFNLVSFTIEDPMGIVRNIMLMLGVAGVFYLLYKMLSSSSSSTNNSRSSYKRAAKQSNRKYGKQNVTPLSNNLLKKSASDTKGKKGKTSFLNRKRKQSHLTVIEGEKGKKKDRASF</sequence>
<comment type="caution">
    <text evidence="1">The sequence shown here is derived from an EMBL/GenBank/DDBJ whole genome shotgun (WGS) entry which is preliminary data.</text>
</comment>
<dbReference type="EMBL" id="JAMBOP010000037">
    <property type="protein sequence ID" value="MCM3738228.1"/>
    <property type="molecule type" value="Genomic_DNA"/>
</dbReference>
<name>A0ACC6AC70_9BACI</name>